<gene>
    <name evidence="2" type="ORF">LTR69_003537</name>
</gene>
<name>A0ABR0JGI8_9EURO</name>
<reference evidence="2 3" key="1">
    <citation type="submission" date="2023-08" db="EMBL/GenBank/DDBJ databases">
        <title>Black Yeasts Isolated from many extreme environments.</title>
        <authorList>
            <person name="Coleine C."/>
            <person name="Stajich J.E."/>
            <person name="Selbmann L."/>
        </authorList>
    </citation>
    <scope>NUCLEOTIDE SEQUENCE [LARGE SCALE GENOMIC DNA]</scope>
    <source>
        <strain evidence="2 3">CCFEE 6328</strain>
    </source>
</reference>
<sequence length="355" mass="41321">MSEGGRARALASQPTGRNSASGEALRSNRQRPKCTHPSCGKFGHYVDNCWKAHPELRPRQAWGRGRGRRGRGGLNQQGTRSAFGGTQAVNEWPVEPGDWSVSPSTPPFRLFDLPQEIQNKIYKLLYAEKYRASVFVADNCDYVREYRQHGLRKKFYFNTTNYSVELACKKLRNDTHLLRKDAFNGHVQIKYHESYDWETLEKLCSGSFVWLRTRVTCIKMAGLNGRSVGGNLFDASTWEQLELLKHFPQVRTIEIYYDITKCKYRDEVETNEWKRLQEPGSEQAFLNGWRDNEFVYPATRLGVHGLMGYMKRNSHECAIYMNVHVQWMSDRYYRVYEESVKFLVKSDGMEAVERH</sequence>
<comment type="caution">
    <text evidence="2">The sequence shown here is derived from an EMBL/GenBank/DDBJ whole genome shotgun (WGS) entry which is preliminary data.</text>
</comment>
<dbReference type="Proteomes" id="UP001345691">
    <property type="component" value="Unassembled WGS sequence"/>
</dbReference>
<dbReference type="EMBL" id="JAVRRF010000006">
    <property type="protein sequence ID" value="KAK5063772.1"/>
    <property type="molecule type" value="Genomic_DNA"/>
</dbReference>
<accession>A0ABR0JGI8</accession>
<evidence type="ECO:0000313" key="2">
    <source>
        <dbReference type="EMBL" id="KAK5063772.1"/>
    </source>
</evidence>
<keyword evidence="3" id="KW-1185">Reference proteome</keyword>
<protein>
    <recommendedName>
        <fullName evidence="4">CCHC-type domain-containing protein</fullName>
    </recommendedName>
</protein>
<proteinExistence type="predicted"/>
<evidence type="ECO:0000256" key="1">
    <source>
        <dbReference type="SAM" id="MobiDB-lite"/>
    </source>
</evidence>
<organism evidence="2 3">
    <name type="scientific">Exophiala sideris</name>
    <dbReference type="NCBI Taxonomy" id="1016849"/>
    <lineage>
        <taxon>Eukaryota</taxon>
        <taxon>Fungi</taxon>
        <taxon>Dikarya</taxon>
        <taxon>Ascomycota</taxon>
        <taxon>Pezizomycotina</taxon>
        <taxon>Eurotiomycetes</taxon>
        <taxon>Chaetothyriomycetidae</taxon>
        <taxon>Chaetothyriales</taxon>
        <taxon>Herpotrichiellaceae</taxon>
        <taxon>Exophiala</taxon>
    </lineage>
</organism>
<evidence type="ECO:0008006" key="4">
    <source>
        <dbReference type="Google" id="ProtNLM"/>
    </source>
</evidence>
<feature type="region of interest" description="Disordered" evidence="1">
    <location>
        <begin position="1"/>
        <end position="37"/>
    </location>
</feature>
<feature type="region of interest" description="Disordered" evidence="1">
    <location>
        <begin position="60"/>
        <end position="81"/>
    </location>
</feature>
<feature type="compositionally biased region" description="Polar residues" evidence="1">
    <location>
        <begin position="12"/>
        <end position="21"/>
    </location>
</feature>
<evidence type="ECO:0000313" key="3">
    <source>
        <dbReference type="Proteomes" id="UP001345691"/>
    </source>
</evidence>